<dbReference type="PANTHER" id="PTHR36109">
    <property type="entry name" value="MEMBRANE PROTEIN-RELATED"/>
    <property type="match status" value="1"/>
</dbReference>
<evidence type="ECO:0000313" key="3">
    <source>
        <dbReference type="Proteomes" id="UP000552587"/>
    </source>
</evidence>
<dbReference type="RefSeq" id="WP_182668317.1">
    <property type="nucleotide sequence ID" value="NZ_JACHTE010000002.1"/>
</dbReference>
<feature type="transmembrane region" description="Helical" evidence="1">
    <location>
        <begin position="59"/>
        <end position="82"/>
    </location>
</feature>
<name>A0A7W3U275_9GAMM</name>
<proteinExistence type="predicted"/>
<feature type="transmembrane region" description="Helical" evidence="1">
    <location>
        <begin position="88"/>
        <end position="113"/>
    </location>
</feature>
<protein>
    <submittedName>
        <fullName evidence="2">DUF1269 domain-containing protein</fullName>
    </submittedName>
</protein>
<keyword evidence="1" id="KW-0812">Transmembrane</keyword>
<keyword evidence="1" id="KW-1133">Transmembrane helix</keyword>
<keyword evidence="1" id="KW-0472">Membrane</keyword>
<dbReference type="EMBL" id="JACHTE010000002">
    <property type="protein sequence ID" value="MBB1087534.1"/>
    <property type="molecule type" value="Genomic_DNA"/>
</dbReference>
<organism evidence="2 3">
    <name type="scientific">Marilutibacter penaei</name>
    <dbReference type="NCBI Taxonomy" id="2759900"/>
    <lineage>
        <taxon>Bacteria</taxon>
        <taxon>Pseudomonadati</taxon>
        <taxon>Pseudomonadota</taxon>
        <taxon>Gammaproteobacteria</taxon>
        <taxon>Lysobacterales</taxon>
        <taxon>Lysobacteraceae</taxon>
        <taxon>Marilutibacter</taxon>
    </lineage>
</organism>
<comment type="caution">
    <text evidence="2">The sequence shown here is derived from an EMBL/GenBank/DDBJ whole genome shotgun (WGS) entry which is preliminary data.</text>
</comment>
<dbReference type="PANTHER" id="PTHR36109:SF2">
    <property type="entry name" value="MEMBRANE PROTEIN"/>
    <property type="match status" value="1"/>
</dbReference>
<gene>
    <name evidence="2" type="ORF">H4F99_03420</name>
</gene>
<dbReference type="Proteomes" id="UP000552587">
    <property type="component" value="Unassembled WGS sequence"/>
</dbReference>
<evidence type="ECO:0000256" key="1">
    <source>
        <dbReference type="SAM" id="Phobius"/>
    </source>
</evidence>
<evidence type="ECO:0000313" key="2">
    <source>
        <dbReference type="EMBL" id="MBB1087534.1"/>
    </source>
</evidence>
<sequence length="165" mass="17641">MKHRHVFLAPDLQQAYAAIDAMRQGGVADDDISLVARSDIEIDRIPNRRKEADTDFMPAALRGVLFGGLLGAVVGTVAIFLAPAHFNWAGVAVMAICGALVGAWASSLVGSALPDPVRRQFKREIEAGRILLVLDAEDALERQVEQRLEASGVTPLGRVEMQAGG</sequence>
<accession>A0A7W3U275</accession>
<dbReference type="InterPro" id="IPR052948">
    <property type="entry name" value="Low_temp-induced_all0457"/>
</dbReference>
<reference evidence="2 3" key="1">
    <citation type="submission" date="2020-07" db="EMBL/GenBank/DDBJ databases">
        <authorList>
            <person name="Xu S."/>
            <person name="Li A."/>
        </authorList>
    </citation>
    <scope>NUCLEOTIDE SEQUENCE [LARGE SCALE GENOMIC DNA]</scope>
    <source>
        <strain evidence="2 3">SG-8</strain>
    </source>
</reference>
<dbReference type="AlphaFoldDB" id="A0A7W3U275"/>
<keyword evidence="3" id="KW-1185">Reference proteome</keyword>